<dbReference type="Proteomes" id="UP000010471">
    <property type="component" value="Chromosome"/>
</dbReference>
<evidence type="ECO:0000313" key="2">
    <source>
        <dbReference type="EMBL" id="AFZ16340.1"/>
    </source>
</evidence>
<keyword evidence="1" id="KW-1133">Transmembrane helix</keyword>
<keyword evidence="1" id="KW-0472">Membrane</keyword>
<keyword evidence="3" id="KW-1185">Reference proteome</keyword>
<feature type="transmembrane region" description="Helical" evidence="1">
    <location>
        <begin position="12"/>
        <end position="35"/>
    </location>
</feature>
<evidence type="ECO:0000313" key="3">
    <source>
        <dbReference type="Proteomes" id="UP000010471"/>
    </source>
</evidence>
<keyword evidence="1" id="KW-0812">Transmembrane</keyword>
<protein>
    <submittedName>
        <fullName evidence="2">Uncharacterized protein</fullName>
    </submittedName>
</protein>
<proteinExistence type="predicted"/>
<dbReference type="AlphaFoldDB" id="K9W7H8"/>
<evidence type="ECO:0000256" key="1">
    <source>
        <dbReference type="SAM" id="Phobius"/>
    </source>
</evidence>
<name>K9W7H8_9CYAN</name>
<dbReference type="HOGENOM" id="CLU_2807666_0_0_3"/>
<reference evidence="2 3" key="1">
    <citation type="submission" date="2012-06" db="EMBL/GenBank/DDBJ databases">
        <title>Finished chromosome of genome of Microcoleus sp. PCC 7113.</title>
        <authorList>
            <consortium name="US DOE Joint Genome Institute"/>
            <person name="Gugger M."/>
            <person name="Coursin T."/>
            <person name="Rippka R."/>
            <person name="Tandeau De Marsac N."/>
            <person name="Huntemann M."/>
            <person name="Wei C.-L."/>
            <person name="Han J."/>
            <person name="Detter J.C."/>
            <person name="Han C."/>
            <person name="Tapia R."/>
            <person name="Chen A."/>
            <person name="Kyrpides N."/>
            <person name="Mavromatis K."/>
            <person name="Markowitz V."/>
            <person name="Szeto E."/>
            <person name="Ivanova N."/>
            <person name="Pagani I."/>
            <person name="Pati A."/>
            <person name="Goodwin L."/>
            <person name="Nordberg H.P."/>
            <person name="Cantor M.N."/>
            <person name="Hua S.X."/>
            <person name="Woyke T."/>
            <person name="Kerfeld C.A."/>
        </authorList>
    </citation>
    <scope>NUCLEOTIDE SEQUENCE [LARGE SCALE GENOMIC DNA]</scope>
    <source>
        <strain evidence="2 3">PCC 7113</strain>
    </source>
</reference>
<accession>K9W7H8</accession>
<dbReference type="KEGG" id="mic:Mic7113_0420"/>
<dbReference type="EMBL" id="CP003630">
    <property type="protein sequence ID" value="AFZ16340.1"/>
    <property type="molecule type" value="Genomic_DNA"/>
</dbReference>
<gene>
    <name evidence="2" type="ORF">Mic7113_0420</name>
</gene>
<organism evidence="2 3">
    <name type="scientific">Allocoleopsis franciscana PCC 7113</name>
    <dbReference type="NCBI Taxonomy" id="1173027"/>
    <lineage>
        <taxon>Bacteria</taxon>
        <taxon>Bacillati</taxon>
        <taxon>Cyanobacteriota</taxon>
        <taxon>Cyanophyceae</taxon>
        <taxon>Coleofasciculales</taxon>
        <taxon>Coleofasciculaceae</taxon>
        <taxon>Allocoleopsis</taxon>
        <taxon>Allocoleopsis franciscana</taxon>
    </lineage>
</organism>
<sequence>MILLFVEHDFGYILRGYYLLLLLALIIIISSIYSFKPIVKLKLKLIRQYAIAIPKVRMSSLDESPSF</sequence>